<dbReference type="KEGG" id="fcs:TRV642_1128"/>
<dbReference type="Proteomes" id="UP000474567">
    <property type="component" value="Unassembled WGS sequence"/>
</dbReference>
<organism evidence="2 4">
    <name type="scientific">Flavobacterium collinsii</name>
    <dbReference type="NCBI Taxonomy" id="1114861"/>
    <lineage>
        <taxon>Bacteria</taxon>
        <taxon>Pseudomonadati</taxon>
        <taxon>Bacteroidota</taxon>
        <taxon>Flavobacteriia</taxon>
        <taxon>Flavobacteriales</taxon>
        <taxon>Flavobacteriaceae</taxon>
        <taxon>Flavobacterium</taxon>
    </lineage>
</organism>
<dbReference type="Proteomes" id="UP001152749">
    <property type="component" value="Chromosome"/>
</dbReference>
<evidence type="ECO:0000313" key="1">
    <source>
        <dbReference type="EMBL" id="CAA9195748.1"/>
    </source>
</evidence>
<accession>A0A9W4TDS7</accession>
<evidence type="ECO:0000313" key="3">
    <source>
        <dbReference type="Proteomes" id="UP000474567"/>
    </source>
</evidence>
<proteinExistence type="predicted"/>
<name>A0A9W4TDS7_9FLAO</name>
<keyword evidence="3" id="KW-1185">Reference proteome</keyword>
<sequence>MSTPPVITVPIADQQHLLFLFIPLKKGALPEALLAAQSIREAATTEPPVGDLRKTTGVHYFTIYAQADGAPTPGIPVPGFQSYPGKDVLVVMSIYDGQFDDYIRAFFKIEQVVKGLNFLLHLMDEEGIPGVDPDGPTSAKFIRHKDRGGVVKNANAFYCLLMRYNFGDPVFSAGDKDGKYIFGTNFPGLTVAKIIDNYPNADKTWPAVPGQVSYNFPKAQKPDCE</sequence>
<protein>
    <submittedName>
        <fullName evidence="2">Uncharacterized protein</fullName>
    </submittedName>
</protein>
<reference evidence="1 3" key="1">
    <citation type="submission" date="2020-02" db="EMBL/GenBank/DDBJ databases">
        <authorList>
            <person name="Criscuolo A."/>
        </authorList>
    </citation>
    <scope>NUCLEOTIDE SEQUENCE [LARGE SCALE GENOMIC DNA]</scope>
    <source>
        <strain evidence="1">CECT7796</strain>
    </source>
</reference>
<reference evidence="2" key="2">
    <citation type="submission" date="2022-09" db="EMBL/GenBank/DDBJ databases">
        <authorList>
            <person name="Duchaud E."/>
        </authorList>
    </citation>
    <scope>NUCLEOTIDE SEQUENCE</scope>
    <source>
        <strain evidence="2">TRV642</strain>
    </source>
</reference>
<dbReference type="EMBL" id="OX336425">
    <property type="protein sequence ID" value="CAI2766142.1"/>
    <property type="molecule type" value="Genomic_DNA"/>
</dbReference>
<evidence type="ECO:0000313" key="2">
    <source>
        <dbReference type="EMBL" id="CAI2766142.1"/>
    </source>
</evidence>
<dbReference type="EMBL" id="CADCST010000062">
    <property type="protein sequence ID" value="CAA9195748.1"/>
    <property type="molecule type" value="Genomic_DNA"/>
</dbReference>
<dbReference type="AlphaFoldDB" id="A0A9W4TDS7"/>
<dbReference type="RefSeq" id="WP_173964759.1">
    <property type="nucleotide sequence ID" value="NZ_BOVI01000005.1"/>
</dbReference>
<gene>
    <name evidence="1" type="ORF">FLACOL7796_00781</name>
    <name evidence="2" type="ORF">TRV642_1128</name>
</gene>
<evidence type="ECO:0000313" key="4">
    <source>
        <dbReference type="Proteomes" id="UP001152749"/>
    </source>
</evidence>